<proteinExistence type="predicted"/>
<dbReference type="Proteomes" id="UP000031866">
    <property type="component" value="Chromosome"/>
</dbReference>
<feature type="domain" description="PucR C-terminal helix-turn-helix" evidence="1">
    <location>
        <begin position="355"/>
        <end position="411"/>
    </location>
</feature>
<evidence type="ECO:0000313" key="2">
    <source>
        <dbReference type="EMBL" id="AMK50425.1"/>
    </source>
</evidence>
<protein>
    <submittedName>
        <fullName evidence="2">PucR family transcriptional regulator</fullName>
    </submittedName>
</protein>
<dbReference type="EMBL" id="CP010086">
    <property type="protein sequence ID" value="AMK50425.1"/>
    <property type="molecule type" value="Genomic_DNA"/>
</dbReference>
<dbReference type="STRING" id="1520.LF65_06430"/>
<accession>A0A140DME6</accession>
<evidence type="ECO:0000259" key="1">
    <source>
        <dbReference type="Pfam" id="PF13556"/>
    </source>
</evidence>
<reference evidence="3" key="1">
    <citation type="submission" date="2014-12" db="EMBL/GenBank/DDBJ databases">
        <title>Genome sequence of Clostridium beijerinckii strain 59B.</title>
        <authorList>
            <person name="Little G.T."/>
            <person name="Minton N.P."/>
        </authorList>
    </citation>
    <scope>NUCLEOTIDE SEQUENCE [LARGE SCALE GENOMIC DNA]</scope>
    <source>
        <strain evidence="3">59B</strain>
    </source>
</reference>
<dbReference type="KEGG" id="cbei:LF65_06430"/>
<dbReference type="InterPro" id="IPR025736">
    <property type="entry name" value="PucR_C-HTH_dom"/>
</dbReference>
<evidence type="ECO:0000313" key="3">
    <source>
        <dbReference type="Proteomes" id="UP000031866"/>
    </source>
</evidence>
<dbReference type="RefSeq" id="WP_061114867.1">
    <property type="nucleotide sequence ID" value="NZ_CP010086.2"/>
</dbReference>
<sequence length="418" mass="49292">MKKEYDLYKKRYELYDSLFVQNNIDDILNIAENFLGNPIFILDTSYRLITRSNLAKCENSSIETHNGEDYLLSGIISLMKENKCMDTIYKTNNSFFHYSDENLIFCSIKVNGISIGYISVLQRNRDFEDEDLELTNILSNLLSIQIQKENLFISNSGLDEEYYLMDLLVNDIDNMEYASERLKYSSFTLSKYNLILSIPFKQKYEDYRHNFGLKELIQRLKSILGNCISTYYKDTIIFLISSDNEQITSEYIKENLLEFLKLNNLRCGASINFNNLLDIKDYFKQSICALKLSSYMKSHSNMIYFEDYIEYYLIHISASSKENNDLPRIDITTLVNPLIKKLIKYDEKNKTELFITLKTYLECNRNANHTSNKLNIHRSTLFYRFNKIQSLLDISLEDNNNLFKLELSIKILNYNEFS</sequence>
<dbReference type="InterPro" id="IPR051448">
    <property type="entry name" value="CdaR-like_regulators"/>
</dbReference>
<dbReference type="InterPro" id="IPR042070">
    <property type="entry name" value="PucR_C-HTH_sf"/>
</dbReference>
<dbReference type="PANTHER" id="PTHR33744">
    <property type="entry name" value="CARBOHYDRATE DIACID REGULATOR"/>
    <property type="match status" value="1"/>
</dbReference>
<organism evidence="2 3">
    <name type="scientific">Clostridium beijerinckii</name>
    <name type="common">Clostridium MP</name>
    <dbReference type="NCBI Taxonomy" id="1520"/>
    <lineage>
        <taxon>Bacteria</taxon>
        <taxon>Bacillati</taxon>
        <taxon>Bacillota</taxon>
        <taxon>Clostridia</taxon>
        <taxon>Eubacteriales</taxon>
        <taxon>Clostridiaceae</taxon>
        <taxon>Clostridium</taxon>
    </lineage>
</organism>
<dbReference type="Pfam" id="PF13556">
    <property type="entry name" value="HTH_30"/>
    <property type="match status" value="1"/>
</dbReference>
<dbReference type="OrthoDB" id="1969285at2"/>
<dbReference type="AlphaFoldDB" id="A0A140DME6"/>
<dbReference type="PANTHER" id="PTHR33744:SF1">
    <property type="entry name" value="DNA-BINDING TRANSCRIPTIONAL ACTIVATOR ADER"/>
    <property type="match status" value="1"/>
</dbReference>
<dbReference type="Gene3D" id="1.10.10.2840">
    <property type="entry name" value="PucR C-terminal helix-turn-helix domain"/>
    <property type="match status" value="1"/>
</dbReference>
<name>A0A140DME6_CLOBE</name>
<gene>
    <name evidence="2" type="ORF">LF65_06430</name>
</gene>